<dbReference type="InterPro" id="IPR050756">
    <property type="entry name" value="CSN3"/>
</dbReference>
<dbReference type="Pfam" id="PF01399">
    <property type="entry name" value="PCI"/>
    <property type="match status" value="1"/>
</dbReference>
<keyword evidence="6" id="KW-0736">Signalosome</keyword>
<comment type="caution">
    <text evidence="9">The sequence shown here is derived from an EMBL/GenBank/DDBJ whole genome shotgun (WGS) entry which is preliminary data.</text>
</comment>
<evidence type="ECO:0000256" key="3">
    <source>
        <dbReference type="ARBA" id="ARBA00007084"/>
    </source>
</evidence>
<dbReference type="OrthoDB" id="29061at2759"/>
<dbReference type="Proteomes" id="UP000283090">
    <property type="component" value="Unassembled WGS sequence"/>
</dbReference>
<evidence type="ECO:0000256" key="4">
    <source>
        <dbReference type="ARBA" id="ARBA00014878"/>
    </source>
</evidence>
<evidence type="ECO:0000256" key="6">
    <source>
        <dbReference type="ARBA" id="ARBA00022790"/>
    </source>
</evidence>
<keyword evidence="10" id="KW-1185">Reference proteome</keyword>
<comment type="similarity">
    <text evidence="3">Belongs to the CSN3 family.</text>
</comment>
<dbReference type="GO" id="GO:0008180">
    <property type="term" value="C:COP9 signalosome"/>
    <property type="evidence" value="ECO:0007669"/>
    <property type="project" value="UniProtKB-KW"/>
</dbReference>
<evidence type="ECO:0000313" key="9">
    <source>
        <dbReference type="EMBL" id="RVD88713.1"/>
    </source>
</evidence>
<dbReference type="PROSITE" id="PS50250">
    <property type="entry name" value="PCI"/>
    <property type="match status" value="1"/>
</dbReference>
<keyword evidence="5" id="KW-0963">Cytoplasm</keyword>
<name>A0A437ABS9_ARTFL</name>
<dbReference type="InterPro" id="IPR055089">
    <property type="entry name" value="COP9_N"/>
</dbReference>
<evidence type="ECO:0000256" key="7">
    <source>
        <dbReference type="ARBA" id="ARBA00023242"/>
    </source>
</evidence>
<feature type="domain" description="PCI" evidence="8">
    <location>
        <begin position="296"/>
        <end position="471"/>
    </location>
</feature>
<evidence type="ECO:0000313" key="10">
    <source>
        <dbReference type="Proteomes" id="UP000283090"/>
    </source>
</evidence>
<protein>
    <recommendedName>
        <fullName evidence="4">COP9 signalosome complex subunit 3</fullName>
    </recommendedName>
</protein>
<evidence type="ECO:0000256" key="2">
    <source>
        <dbReference type="ARBA" id="ARBA00004496"/>
    </source>
</evidence>
<dbReference type="STRING" id="97331.A0A437ABS9"/>
<evidence type="ECO:0000256" key="5">
    <source>
        <dbReference type="ARBA" id="ARBA00022490"/>
    </source>
</evidence>
<dbReference type="RefSeq" id="XP_067494257.1">
    <property type="nucleotide sequence ID" value="XM_067631740.1"/>
</dbReference>
<dbReference type="Pfam" id="PF22788">
    <property type="entry name" value="COP9_hel_rpt"/>
    <property type="match status" value="1"/>
</dbReference>
<dbReference type="VEuPathDB" id="FungiDB:DFL_002889"/>
<sequence>MKKNSNFDFSKSGAELHTAINSPRLSHHTQSYRLALPTSPTSLASRLHSIEALDRFWRVFGFRFICLLLGPETFTTIYPLPRKSSRISNFRILFPLLSLASELQSVASLQDGTDLKALNDLLSKLSAQTLVGTRDSDPLELLDNRANSLGVLYALFARLSVDKNEIHQLWPKLIDFFSEFDGRQTKFSRDQLFAVLKVLLQFCEACNKPILALKPLEHTITQLNYSTGAKTFSSLHTKFVKKCLDARSFRAALPILDIDIEEFPVKGSEKDVTYREVLQYFLYGAMIYIATKKWRRASDFLQFVLSYPGTGTAVSQIQVDAFKKFVLVTLMLEGRNFQLPKTIPQSTARACRILARPYEAFATAYATGNPDLLRREAALVKEIFQADGNWGIAEQCLENFRRLGIKALTSTYSTLSIEAIASRDLDVLGPKGSTTSPEELERYILDMIDRKEIKASLSHSSTNEGTTSCMVSFHDLPSSETDILKDLEAQIARTVQITNQARQLDKKLGLSKEWINFTSKKRGGPGGANDHVDQGFEEMDDYPIQGRGGILDMAAMGGMVGAGMETQFHDYMGAYDPADDDMQPDYDD</sequence>
<dbReference type="InterPro" id="IPR000717">
    <property type="entry name" value="PCI_dom"/>
</dbReference>
<dbReference type="GO" id="GO:0005737">
    <property type="term" value="C:cytoplasm"/>
    <property type="evidence" value="ECO:0007669"/>
    <property type="project" value="UniProtKB-SubCell"/>
</dbReference>
<dbReference type="GO" id="GO:0006511">
    <property type="term" value="P:ubiquitin-dependent protein catabolic process"/>
    <property type="evidence" value="ECO:0007669"/>
    <property type="project" value="TreeGrafter"/>
</dbReference>
<dbReference type="EMBL" id="SAEB01000003">
    <property type="protein sequence ID" value="RVD88713.1"/>
    <property type="molecule type" value="Genomic_DNA"/>
</dbReference>
<reference evidence="9 10" key="1">
    <citation type="submission" date="2019-01" db="EMBL/GenBank/DDBJ databases">
        <title>Intercellular communication is required for trap formation in the nematode-trapping fungus Duddingtonia flagrans.</title>
        <authorList>
            <person name="Youssar L."/>
            <person name="Wernet V."/>
            <person name="Hensel N."/>
            <person name="Hildebrandt H.-G."/>
            <person name="Fischer R."/>
        </authorList>
    </citation>
    <scope>NUCLEOTIDE SEQUENCE [LARGE SCALE GENOMIC DNA]</scope>
    <source>
        <strain evidence="9 10">CBS H-5679</strain>
    </source>
</reference>
<dbReference type="AlphaFoldDB" id="A0A437ABS9"/>
<dbReference type="GeneID" id="93585200"/>
<proteinExistence type="inferred from homology"/>
<gene>
    <name evidence="9" type="ORF">DFL_002889</name>
</gene>
<dbReference type="PANTHER" id="PTHR10758">
    <property type="entry name" value="26S PROTEASOME NON-ATPASE REGULATORY SUBUNIT 3/COP9 SIGNALOSOME COMPLEX SUBUNIT 3"/>
    <property type="match status" value="1"/>
</dbReference>
<evidence type="ECO:0000256" key="1">
    <source>
        <dbReference type="ARBA" id="ARBA00004123"/>
    </source>
</evidence>
<accession>A0A437ABS9</accession>
<comment type="subcellular location">
    <subcellularLocation>
        <location evidence="2">Cytoplasm</location>
    </subcellularLocation>
    <subcellularLocation>
        <location evidence="1">Nucleus</location>
    </subcellularLocation>
</comment>
<dbReference type="PANTHER" id="PTHR10758:SF1">
    <property type="entry name" value="COP9 SIGNALOSOME COMPLEX SUBUNIT 3"/>
    <property type="match status" value="1"/>
</dbReference>
<organism evidence="9 10">
    <name type="scientific">Arthrobotrys flagrans</name>
    <name type="common">Nematode-trapping fungus</name>
    <name type="synonym">Trichothecium flagrans</name>
    <dbReference type="NCBI Taxonomy" id="97331"/>
    <lineage>
        <taxon>Eukaryota</taxon>
        <taxon>Fungi</taxon>
        <taxon>Dikarya</taxon>
        <taxon>Ascomycota</taxon>
        <taxon>Pezizomycotina</taxon>
        <taxon>Orbiliomycetes</taxon>
        <taxon>Orbiliales</taxon>
        <taxon>Orbiliaceae</taxon>
        <taxon>Arthrobotrys</taxon>
    </lineage>
</organism>
<evidence type="ECO:0000259" key="8">
    <source>
        <dbReference type="PROSITE" id="PS50250"/>
    </source>
</evidence>
<keyword evidence="7" id="KW-0539">Nucleus</keyword>